<gene>
    <name evidence="3" type="ORF">DBRI1063_LOCUS5523</name>
</gene>
<dbReference type="AlphaFoldDB" id="A0A6U3W4E1"/>
<dbReference type="EMBL" id="HBGN01008601">
    <property type="protein sequence ID" value="CAD9319633.1"/>
    <property type="molecule type" value="Transcribed_RNA"/>
</dbReference>
<feature type="compositionally biased region" description="Basic and acidic residues" evidence="1">
    <location>
        <begin position="321"/>
        <end position="335"/>
    </location>
</feature>
<protein>
    <recommendedName>
        <fullName evidence="2">DUF6824 domain-containing protein</fullName>
    </recommendedName>
</protein>
<evidence type="ECO:0000256" key="1">
    <source>
        <dbReference type="SAM" id="MobiDB-lite"/>
    </source>
</evidence>
<feature type="domain" description="DUF6824" evidence="2">
    <location>
        <begin position="240"/>
        <end position="322"/>
    </location>
</feature>
<sequence length="335" mass="38288">MAYSNTPIEGRGETPLIFQVAEKKTACTQAGIETVDNFPLFDDESHYSSICTDAVEPGEQREEQYDKGTVFCPPKHQNNISRVSSIDWIKEFPGNVTDGVSYDDVFKDLPVIEEESFSVANDYCVRDDIFIYLAFVRHQQCLLPLEPPLEPSEEFLNKKRSGGDNLIPSAEWFPEYERQKLHVLRAECRDSESSFKQQVAEASSFETDETSVQSSLSSAITTRETHQTTNRINCIPTDNDVMLGRGGLTNHHPGNKRYRREADKLKTKYMKSTKRQKFEVSEDLVKMVKAWGGRFLIREKNGNYYEATKEKARKKASQALRESRRPRSASDEKSI</sequence>
<feature type="region of interest" description="Disordered" evidence="1">
    <location>
        <begin position="308"/>
        <end position="335"/>
    </location>
</feature>
<accession>A0A6U3W4E1</accession>
<dbReference type="Pfam" id="PF20710">
    <property type="entry name" value="DUF6824"/>
    <property type="match status" value="1"/>
</dbReference>
<evidence type="ECO:0000313" key="3">
    <source>
        <dbReference type="EMBL" id="CAD9319633.1"/>
    </source>
</evidence>
<name>A0A6U3W4E1_9STRA</name>
<organism evidence="3">
    <name type="scientific">Ditylum brightwellii</name>
    <dbReference type="NCBI Taxonomy" id="49249"/>
    <lineage>
        <taxon>Eukaryota</taxon>
        <taxon>Sar</taxon>
        <taxon>Stramenopiles</taxon>
        <taxon>Ochrophyta</taxon>
        <taxon>Bacillariophyta</taxon>
        <taxon>Mediophyceae</taxon>
        <taxon>Lithodesmiophycidae</taxon>
        <taxon>Lithodesmiales</taxon>
        <taxon>Lithodesmiaceae</taxon>
        <taxon>Ditylum</taxon>
    </lineage>
</organism>
<proteinExistence type="predicted"/>
<evidence type="ECO:0000259" key="2">
    <source>
        <dbReference type="Pfam" id="PF20710"/>
    </source>
</evidence>
<reference evidence="3" key="1">
    <citation type="submission" date="2021-01" db="EMBL/GenBank/DDBJ databases">
        <authorList>
            <person name="Corre E."/>
            <person name="Pelletier E."/>
            <person name="Niang G."/>
            <person name="Scheremetjew M."/>
            <person name="Finn R."/>
            <person name="Kale V."/>
            <person name="Holt S."/>
            <person name="Cochrane G."/>
            <person name="Meng A."/>
            <person name="Brown T."/>
            <person name="Cohen L."/>
        </authorList>
    </citation>
    <scope>NUCLEOTIDE SEQUENCE</scope>
    <source>
        <strain evidence="3">Pop2</strain>
    </source>
</reference>
<dbReference type="InterPro" id="IPR049227">
    <property type="entry name" value="DUF6824"/>
</dbReference>